<dbReference type="PANTHER" id="PTHR11439:SF467">
    <property type="entry name" value="INTEGRASE CATALYTIC DOMAIN-CONTAINING PROTEIN"/>
    <property type="match status" value="1"/>
</dbReference>
<evidence type="ECO:0000313" key="3">
    <source>
        <dbReference type="Proteomes" id="UP001054821"/>
    </source>
</evidence>
<dbReference type="InterPro" id="IPR013103">
    <property type="entry name" value="RVT_2"/>
</dbReference>
<dbReference type="PANTHER" id="PTHR11439">
    <property type="entry name" value="GAG-POL-RELATED RETROTRANSPOSON"/>
    <property type="match status" value="1"/>
</dbReference>
<proteinExistence type="predicted"/>
<accession>A0AAD4VE90</accession>
<dbReference type="SUPFAM" id="SSF56672">
    <property type="entry name" value="DNA/RNA polymerases"/>
    <property type="match status" value="1"/>
</dbReference>
<reference evidence="2 3" key="1">
    <citation type="journal article" date="2022" name="G3 (Bethesda)">
        <title>Whole-genome sequence and methylome profiling of the almond [Prunus dulcis (Mill.) D.A. Webb] cultivar 'Nonpareil'.</title>
        <authorList>
            <person name="D'Amico-Willman K.M."/>
            <person name="Ouma W.Z."/>
            <person name="Meulia T."/>
            <person name="Sideli G.M."/>
            <person name="Gradziel T.M."/>
            <person name="Fresnedo-Ramirez J."/>
        </authorList>
    </citation>
    <scope>NUCLEOTIDE SEQUENCE [LARGE SCALE GENOMIC DNA]</scope>
    <source>
        <strain evidence="2">Clone GOH B32 T37-40</strain>
    </source>
</reference>
<dbReference type="Pfam" id="PF07727">
    <property type="entry name" value="RVT_2"/>
    <property type="match status" value="1"/>
</dbReference>
<dbReference type="InterPro" id="IPR043502">
    <property type="entry name" value="DNA/RNA_pol_sf"/>
</dbReference>
<dbReference type="EMBL" id="JAJFAZ020000006">
    <property type="protein sequence ID" value="KAI5323445.1"/>
    <property type="molecule type" value="Genomic_DNA"/>
</dbReference>
<name>A0AAD4VE90_PRUDU</name>
<comment type="caution">
    <text evidence="2">The sequence shown here is derived from an EMBL/GenBank/DDBJ whole genome shotgun (WGS) entry which is preliminary data.</text>
</comment>
<gene>
    <name evidence="2" type="ORF">L3X38_032517</name>
</gene>
<evidence type="ECO:0000259" key="1">
    <source>
        <dbReference type="Pfam" id="PF07727"/>
    </source>
</evidence>
<evidence type="ECO:0000313" key="2">
    <source>
        <dbReference type="EMBL" id="KAI5323445.1"/>
    </source>
</evidence>
<protein>
    <recommendedName>
        <fullName evidence="1">Reverse transcriptase Ty1/copia-type domain-containing protein</fullName>
    </recommendedName>
</protein>
<feature type="domain" description="Reverse transcriptase Ty1/copia-type" evidence="1">
    <location>
        <begin position="5"/>
        <end position="138"/>
    </location>
</feature>
<dbReference type="Proteomes" id="UP001054821">
    <property type="component" value="Chromosome 6"/>
</dbReference>
<organism evidence="2 3">
    <name type="scientific">Prunus dulcis</name>
    <name type="common">Almond</name>
    <name type="synonym">Amygdalus dulcis</name>
    <dbReference type="NCBI Taxonomy" id="3755"/>
    <lineage>
        <taxon>Eukaryota</taxon>
        <taxon>Viridiplantae</taxon>
        <taxon>Streptophyta</taxon>
        <taxon>Embryophyta</taxon>
        <taxon>Tracheophyta</taxon>
        <taxon>Spermatophyta</taxon>
        <taxon>Magnoliopsida</taxon>
        <taxon>eudicotyledons</taxon>
        <taxon>Gunneridae</taxon>
        <taxon>Pentapetalae</taxon>
        <taxon>rosids</taxon>
        <taxon>fabids</taxon>
        <taxon>Rosales</taxon>
        <taxon>Rosaceae</taxon>
        <taxon>Amygdaloideae</taxon>
        <taxon>Amygdaleae</taxon>
        <taxon>Prunus</taxon>
    </lineage>
</organism>
<keyword evidence="3" id="KW-1185">Reference proteome</keyword>
<dbReference type="CDD" id="cd09272">
    <property type="entry name" value="RNase_HI_RT_Ty1"/>
    <property type="match status" value="1"/>
</dbReference>
<dbReference type="AlphaFoldDB" id="A0AAD4VE90"/>
<sequence length="321" mass="36467">MRMESMVCRLNKSIYGLKQESRQWYLKFDKVITTFGFSENKFDECIYLKVSGSKFIFLVLYVDDILLASSDFQLLKSTKEMLSKSFDMKDMGEAHFVLGIEILRDRSRCLLGLSQKSYIEKVLKRFTMEKCSKVELPIGKGDKLNKSQSPANELENEQMKLRPYASLVGSIMYAQVCTRPDLAFVVSVLGRFQANPGEPHWVAAKKVLRYLQGTKSHMLIYSKVEKLEIVAYTDSDLAGCTDDRKSTTGYVFVLVGGAVSWKSAKQTIVATLTMEAEFIGCFEATKQAAWIKNFITNVRIMDSIAGPLKIYCDKKSCYFLL</sequence>